<proteinExistence type="inferred from homology"/>
<sequence>MQPTVQLSKADSKVLAQVFDPESSPNRPEVLVDPSLPPDARIQDQDLLSTLKAQEKRAIRVIEEYEKSRGTSSPSKEAAYLSALSILDNLISQRPEYASARNNRAQLRRWRFEDRRLLFSATKSEGLAAVHDLQTSISLASPGRPSEAVSPGQGKLLAQSYTQLAAIYHAGSKDLAEASSNDIEIDGEKWTGQRFEEEASRLFYLGALYGNEVAKALAVHTNPHAKLCGNIVKEAMRKEIEGV</sequence>
<keyword evidence="4" id="KW-1185">Reference proteome</keyword>
<dbReference type="AlphaFoldDB" id="A0AAI8Z1T2"/>
<evidence type="ECO:0000313" key="4">
    <source>
        <dbReference type="Proteomes" id="UP001296104"/>
    </source>
</evidence>
<dbReference type="PANTHER" id="PTHR21405">
    <property type="entry name" value="CDNA SEQUENCE BC021608"/>
    <property type="match status" value="1"/>
</dbReference>
<evidence type="ECO:0000256" key="2">
    <source>
        <dbReference type="SAM" id="MobiDB-lite"/>
    </source>
</evidence>
<dbReference type="EMBL" id="CAVMBE010000041">
    <property type="protein sequence ID" value="CAK4030872.1"/>
    <property type="molecule type" value="Genomic_DNA"/>
</dbReference>
<reference evidence="3" key="1">
    <citation type="submission" date="2023-11" db="EMBL/GenBank/DDBJ databases">
        <authorList>
            <person name="Alioto T."/>
            <person name="Alioto T."/>
            <person name="Gomez Garrido J."/>
        </authorList>
    </citation>
    <scope>NUCLEOTIDE SEQUENCE</scope>
</reference>
<comment type="caution">
    <text evidence="3">The sequence shown here is derived from an EMBL/GenBank/DDBJ whole genome shotgun (WGS) entry which is preliminary data.</text>
</comment>
<protein>
    <submittedName>
        <fullName evidence="3">Uncharacterized protein</fullName>
    </submittedName>
</protein>
<dbReference type="InterPro" id="IPR038906">
    <property type="entry name" value="TTC36"/>
</dbReference>
<evidence type="ECO:0000256" key="1">
    <source>
        <dbReference type="ARBA" id="ARBA00006995"/>
    </source>
</evidence>
<dbReference type="GO" id="GO:0006570">
    <property type="term" value="P:tyrosine metabolic process"/>
    <property type="evidence" value="ECO:0007669"/>
    <property type="project" value="TreeGrafter"/>
</dbReference>
<evidence type="ECO:0000313" key="3">
    <source>
        <dbReference type="EMBL" id="CAK4030872.1"/>
    </source>
</evidence>
<gene>
    <name evidence="3" type="ORF">LECACI_7A006030</name>
</gene>
<comment type="similarity">
    <text evidence="1">Belongs to the TTC36 family.</text>
</comment>
<accession>A0AAI8Z1T2</accession>
<feature type="region of interest" description="Disordered" evidence="2">
    <location>
        <begin position="16"/>
        <end position="38"/>
    </location>
</feature>
<organism evidence="3 4">
    <name type="scientific">Lecanosticta acicola</name>
    <dbReference type="NCBI Taxonomy" id="111012"/>
    <lineage>
        <taxon>Eukaryota</taxon>
        <taxon>Fungi</taxon>
        <taxon>Dikarya</taxon>
        <taxon>Ascomycota</taxon>
        <taxon>Pezizomycotina</taxon>
        <taxon>Dothideomycetes</taxon>
        <taxon>Dothideomycetidae</taxon>
        <taxon>Mycosphaerellales</taxon>
        <taxon>Mycosphaerellaceae</taxon>
        <taxon>Lecanosticta</taxon>
    </lineage>
</organism>
<dbReference type="PANTHER" id="PTHR21405:SF0">
    <property type="entry name" value="TETRATRICOPEPTIDE REPEAT PROTEIN 36"/>
    <property type="match status" value="1"/>
</dbReference>
<dbReference type="Proteomes" id="UP001296104">
    <property type="component" value="Unassembled WGS sequence"/>
</dbReference>
<name>A0AAI8Z1T2_9PEZI</name>